<name>A0A502FZT7_9SPHN</name>
<proteinExistence type="predicted"/>
<dbReference type="EMBL" id="RCZC01000002">
    <property type="protein sequence ID" value="TPG55088.1"/>
    <property type="molecule type" value="Genomic_DNA"/>
</dbReference>
<dbReference type="Proteomes" id="UP000319931">
    <property type="component" value="Unassembled WGS sequence"/>
</dbReference>
<evidence type="ECO:0000313" key="2">
    <source>
        <dbReference type="Proteomes" id="UP000319931"/>
    </source>
</evidence>
<dbReference type="AlphaFoldDB" id="A0A502FZT7"/>
<organism evidence="1 2">
    <name type="scientific">Sphingomonas glacialis</name>
    <dbReference type="NCBI Taxonomy" id="658225"/>
    <lineage>
        <taxon>Bacteria</taxon>
        <taxon>Pseudomonadati</taxon>
        <taxon>Pseudomonadota</taxon>
        <taxon>Alphaproteobacteria</taxon>
        <taxon>Sphingomonadales</taxon>
        <taxon>Sphingomonadaceae</taxon>
        <taxon>Sphingomonas</taxon>
    </lineage>
</organism>
<keyword evidence="2" id="KW-1185">Reference proteome</keyword>
<reference evidence="1 2" key="1">
    <citation type="journal article" date="2019" name="Environ. Microbiol.">
        <title>Species interactions and distinct microbial communities in high Arctic permafrost affected cryosols are associated with the CH4 and CO2 gas fluxes.</title>
        <authorList>
            <person name="Altshuler I."/>
            <person name="Hamel J."/>
            <person name="Turney S."/>
            <person name="Magnuson E."/>
            <person name="Levesque R."/>
            <person name="Greer C."/>
            <person name="Whyte L.G."/>
        </authorList>
    </citation>
    <scope>NUCLEOTIDE SEQUENCE [LARGE SCALE GENOMIC DNA]</scope>
    <source>
        <strain evidence="1 2">E6.1</strain>
    </source>
</reference>
<evidence type="ECO:0000313" key="1">
    <source>
        <dbReference type="EMBL" id="TPG55088.1"/>
    </source>
</evidence>
<comment type="caution">
    <text evidence="1">The sequence shown here is derived from an EMBL/GenBank/DDBJ whole genome shotgun (WGS) entry which is preliminary data.</text>
</comment>
<sequence>MRIREGKIFPRARALGLALSDLQGQNPQRLQEFIFREISRVQLAIAMRAHCRLSALTGAIGSFHK</sequence>
<accession>A0A502FZT7</accession>
<gene>
    <name evidence="1" type="ORF">EAH76_10985</name>
</gene>
<protein>
    <submittedName>
        <fullName evidence="1">Uncharacterized protein</fullName>
    </submittedName>
</protein>